<dbReference type="EMBL" id="VSSQ01035191">
    <property type="protein sequence ID" value="MPM87355.1"/>
    <property type="molecule type" value="Genomic_DNA"/>
</dbReference>
<evidence type="ECO:0000313" key="1">
    <source>
        <dbReference type="EMBL" id="MPM87355.1"/>
    </source>
</evidence>
<comment type="caution">
    <text evidence="1">The sequence shown here is derived from an EMBL/GenBank/DDBJ whole genome shotgun (WGS) entry which is preliminary data.</text>
</comment>
<accession>A0A645DDS8</accession>
<protein>
    <submittedName>
        <fullName evidence="1">Uncharacterized protein</fullName>
    </submittedName>
</protein>
<dbReference type="AlphaFoldDB" id="A0A645DDS8"/>
<organism evidence="1">
    <name type="scientific">bioreactor metagenome</name>
    <dbReference type="NCBI Taxonomy" id="1076179"/>
    <lineage>
        <taxon>unclassified sequences</taxon>
        <taxon>metagenomes</taxon>
        <taxon>ecological metagenomes</taxon>
    </lineage>
</organism>
<sequence>MVTLTDATLRSNHIDSNNTQDDILLPAGSPATVLAQVKDTALLYIETIIGETPVRGFIDKSALGL</sequence>
<name>A0A645DDS8_9ZZZZ</name>
<reference evidence="1" key="1">
    <citation type="submission" date="2019-08" db="EMBL/GenBank/DDBJ databases">
        <authorList>
            <person name="Kucharzyk K."/>
            <person name="Murdoch R.W."/>
            <person name="Higgins S."/>
            <person name="Loffler F."/>
        </authorList>
    </citation>
    <scope>NUCLEOTIDE SEQUENCE</scope>
</reference>
<proteinExistence type="predicted"/>
<gene>
    <name evidence="1" type="ORF">SDC9_134451</name>
</gene>